<feature type="region of interest" description="Disordered" evidence="1">
    <location>
        <begin position="18"/>
        <end position="78"/>
    </location>
</feature>
<comment type="caution">
    <text evidence="2">The sequence shown here is derived from an EMBL/GenBank/DDBJ whole genome shotgun (WGS) entry which is preliminary data.</text>
</comment>
<gene>
    <name evidence="2" type="ORF">EDS130_LOCUS7907</name>
</gene>
<dbReference type="AlphaFoldDB" id="A0A813X447"/>
<feature type="compositionally biased region" description="Basic and acidic residues" evidence="1">
    <location>
        <begin position="44"/>
        <end position="64"/>
    </location>
</feature>
<proteinExistence type="predicted"/>
<evidence type="ECO:0000313" key="2">
    <source>
        <dbReference type="EMBL" id="CAF0862926.1"/>
    </source>
</evidence>
<protein>
    <submittedName>
        <fullName evidence="2">Uncharacterized protein</fullName>
    </submittedName>
</protein>
<dbReference type="EMBL" id="CAJNOJ010000024">
    <property type="protein sequence ID" value="CAF0862926.1"/>
    <property type="molecule type" value="Genomic_DNA"/>
</dbReference>
<reference evidence="2" key="1">
    <citation type="submission" date="2021-02" db="EMBL/GenBank/DDBJ databases">
        <authorList>
            <person name="Nowell W R."/>
        </authorList>
    </citation>
    <scope>NUCLEOTIDE SEQUENCE</scope>
</reference>
<feature type="compositionally biased region" description="Basic residues" evidence="1">
    <location>
        <begin position="18"/>
        <end position="30"/>
    </location>
</feature>
<name>A0A813X447_ADIRI</name>
<sequence length="97" mass="11816">MAIRQHLIAVCIIIRRHGKSDRRRRRRRQQHGPPIQTYVSFDGHCTERQKRGRERKKEREEKFSRSFPSPQEKHSLNTTQRILLDFKYRHDQLLING</sequence>
<dbReference type="Proteomes" id="UP000663852">
    <property type="component" value="Unassembled WGS sequence"/>
</dbReference>
<organism evidence="2 3">
    <name type="scientific">Adineta ricciae</name>
    <name type="common">Rotifer</name>
    <dbReference type="NCBI Taxonomy" id="249248"/>
    <lineage>
        <taxon>Eukaryota</taxon>
        <taxon>Metazoa</taxon>
        <taxon>Spiralia</taxon>
        <taxon>Gnathifera</taxon>
        <taxon>Rotifera</taxon>
        <taxon>Eurotatoria</taxon>
        <taxon>Bdelloidea</taxon>
        <taxon>Adinetida</taxon>
        <taxon>Adinetidae</taxon>
        <taxon>Adineta</taxon>
    </lineage>
</organism>
<evidence type="ECO:0000256" key="1">
    <source>
        <dbReference type="SAM" id="MobiDB-lite"/>
    </source>
</evidence>
<evidence type="ECO:0000313" key="3">
    <source>
        <dbReference type="Proteomes" id="UP000663852"/>
    </source>
</evidence>
<accession>A0A813X447</accession>